<reference evidence="2" key="2">
    <citation type="submission" date="2007-04" db="EMBL/GenBank/DDBJ databases">
        <title>The genome of the human body louse.</title>
        <authorList>
            <consortium name="The Human Body Louse Genome Consortium"/>
            <person name="Kirkness E."/>
            <person name="Walenz B."/>
            <person name="Hass B."/>
            <person name="Bruggner R."/>
            <person name="Strausberg R."/>
        </authorList>
    </citation>
    <scope>NUCLEOTIDE SEQUENCE</scope>
    <source>
        <strain evidence="2">USDA</strain>
    </source>
</reference>
<dbReference type="Proteomes" id="UP000009046">
    <property type="component" value="Unassembled WGS sequence"/>
</dbReference>
<dbReference type="AlphaFoldDB" id="E0VV41"/>
<dbReference type="GO" id="GO:0005737">
    <property type="term" value="C:cytoplasm"/>
    <property type="evidence" value="ECO:0007669"/>
    <property type="project" value="TreeGrafter"/>
</dbReference>
<dbReference type="VEuPathDB" id="VectorBase:PHUM458500"/>
<reference evidence="3" key="3">
    <citation type="submission" date="2020-05" db="UniProtKB">
        <authorList>
            <consortium name="EnsemblMetazoa"/>
        </authorList>
    </citation>
    <scope>IDENTIFICATION</scope>
    <source>
        <strain evidence="3">USDA</strain>
    </source>
</reference>
<dbReference type="Gene3D" id="1.10.3560.10">
    <property type="entry name" value="yst0336 like domain"/>
    <property type="match status" value="1"/>
</dbReference>
<sequence length="171" mass="19593">MEASSEGGEGLLAGASLLTRPAEEFENDAAVELMWAKKAFEHAEIYFNILCSVDSSLLKLTPNDEEIYQLFRQVFPDFCVSVINEDEMKSTAQKEKWREYCLFFKDKVEDYSFGTLLRKDCTGDYTEENSILVTKIQFLAIELARNREGLNDSVRIKYSKKNSNTNKINTV</sequence>
<dbReference type="Pfam" id="PF04669">
    <property type="entry name" value="PBDC1"/>
    <property type="match status" value="1"/>
</dbReference>
<dbReference type="PANTHER" id="PTHR13410:SF9">
    <property type="entry name" value="PROTEIN PBDC1"/>
    <property type="match status" value="1"/>
</dbReference>
<evidence type="ECO:0000313" key="4">
    <source>
        <dbReference type="Proteomes" id="UP000009046"/>
    </source>
</evidence>
<gene>
    <name evidence="3" type="primary">8230926</name>
    <name evidence="2" type="ORF">Phum_PHUM458500</name>
</gene>
<dbReference type="EMBL" id="AAZO01005574">
    <property type="status" value="NOT_ANNOTATED_CDS"/>
    <property type="molecule type" value="Genomic_DNA"/>
</dbReference>
<reference evidence="2" key="1">
    <citation type="submission" date="2007-04" db="EMBL/GenBank/DDBJ databases">
        <title>Annotation of Pediculus humanus corporis strain USDA.</title>
        <authorList>
            <person name="Kirkness E."/>
            <person name="Hannick L."/>
            <person name="Hass B."/>
            <person name="Bruggner R."/>
            <person name="Lawson D."/>
            <person name="Bidwell S."/>
            <person name="Joardar V."/>
            <person name="Caler E."/>
            <person name="Walenz B."/>
            <person name="Inman J."/>
            <person name="Schobel S."/>
            <person name="Galinsky K."/>
            <person name="Amedeo P."/>
            <person name="Strausberg R."/>
        </authorList>
    </citation>
    <scope>NUCLEOTIDE SEQUENCE</scope>
    <source>
        <strain evidence="2">USDA</strain>
    </source>
</reference>
<evidence type="ECO:0000313" key="3">
    <source>
        <dbReference type="EnsemblMetazoa" id="PHUM458500-PA"/>
    </source>
</evidence>
<protein>
    <recommendedName>
        <fullName evidence="1">Polysaccharide biosynthesis domain-containing protein</fullName>
    </recommendedName>
</protein>
<keyword evidence="4" id="KW-1185">Reference proteome</keyword>
<dbReference type="InterPro" id="IPR008476">
    <property type="entry name" value="PBDC1_metazoa/fungi"/>
</dbReference>
<dbReference type="HOGENOM" id="CLU_103791_2_1_1"/>
<dbReference type="CTD" id="8230926"/>
<evidence type="ECO:0000259" key="1">
    <source>
        <dbReference type="Pfam" id="PF04669"/>
    </source>
</evidence>
<proteinExistence type="predicted"/>
<dbReference type="OrthoDB" id="10248897at2759"/>
<dbReference type="PANTHER" id="PTHR13410">
    <property type="entry name" value="PROTEIN PBDC1"/>
    <property type="match status" value="1"/>
</dbReference>
<name>E0VV41_PEDHC</name>
<dbReference type="InParanoid" id="E0VV41"/>
<feature type="domain" description="Polysaccharide biosynthesis" evidence="1">
    <location>
        <begin position="31"/>
        <end position="154"/>
    </location>
</feature>
<dbReference type="EnsemblMetazoa" id="PHUM458500-RA">
    <property type="protein sequence ID" value="PHUM458500-PA"/>
    <property type="gene ID" value="PHUM458500"/>
</dbReference>
<dbReference type="InterPro" id="IPR021148">
    <property type="entry name" value="Polysacc_synth_dom"/>
</dbReference>
<organism>
    <name type="scientific">Pediculus humanus subsp. corporis</name>
    <name type="common">Body louse</name>
    <dbReference type="NCBI Taxonomy" id="121224"/>
    <lineage>
        <taxon>Eukaryota</taxon>
        <taxon>Metazoa</taxon>
        <taxon>Ecdysozoa</taxon>
        <taxon>Arthropoda</taxon>
        <taxon>Hexapoda</taxon>
        <taxon>Insecta</taxon>
        <taxon>Pterygota</taxon>
        <taxon>Neoptera</taxon>
        <taxon>Paraneoptera</taxon>
        <taxon>Psocodea</taxon>
        <taxon>Troctomorpha</taxon>
        <taxon>Phthiraptera</taxon>
        <taxon>Anoplura</taxon>
        <taxon>Pediculidae</taxon>
        <taxon>Pediculus</taxon>
    </lineage>
</organism>
<evidence type="ECO:0000313" key="2">
    <source>
        <dbReference type="EMBL" id="EEB17247.1"/>
    </source>
</evidence>
<dbReference type="InterPro" id="IPR023139">
    <property type="entry name" value="PBDC1-like_dom_sf"/>
</dbReference>
<dbReference type="GeneID" id="8230926"/>
<accession>E0VV41</accession>
<dbReference type="RefSeq" id="XP_002429985.1">
    <property type="nucleotide sequence ID" value="XM_002429940.1"/>
</dbReference>
<dbReference type="FunCoup" id="E0VV41">
    <property type="interactions" value="1200"/>
</dbReference>
<dbReference type="eggNOG" id="KOG4093">
    <property type="taxonomic scope" value="Eukaryota"/>
</dbReference>
<dbReference type="KEGG" id="phu:Phum_PHUM458500"/>
<dbReference type="OMA" id="KDEVHAN"/>
<dbReference type="EMBL" id="DS235802">
    <property type="protein sequence ID" value="EEB17247.1"/>
    <property type="molecule type" value="Genomic_DNA"/>
</dbReference>
<dbReference type="STRING" id="121224.E0VV41"/>